<sequence>MEGVQIFQFCYRLAFLLCVIQITGLSQSAVSKEIYPDRNTTDASHRDQCLEIESTTWNDKKFTLVPANLSADESLAEDTPQPTISKETYDRLMPILNLFNLVFDALSIVLTFTSACIYALPNMHCATAHYLVALNAAETVSGLLVVVKRTRDVIWGATTPYTAWFGYLTLIGTLMVSVSCRRTVYCLTAMVSMERFFVITFPLKARYMKLIRYPKVCIGCVAVSALVFHTYLPLKYKVAPSRTGVDYTITVTEVFRDNEQLFDDVANVAKFLFSYIPLGFCLALSLALMAALKRQAASRQSLQESRDEGKARIIRSGERQLAMTIWISTLLFALLSLPSNTAHLISTFHSTFYFNGFEHRLYRLVDTCAQIPLIASRFTNFLSYLGLSTAFRRNLLRIFFCKNVVRGLTVPGKQPNSSRHDHLRTMSSQQSFAGVSVITSTRL</sequence>
<dbReference type="AlphaFoldDB" id="A0ABD0KPD3"/>
<evidence type="ECO:0000256" key="4">
    <source>
        <dbReference type="ARBA" id="ARBA00023136"/>
    </source>
</evidence>
<reference evidence="6 7" key="1">
    <citation type="journal article" date="2023" name="Sci. Data">
        <title>Genome assembly of the Korean intertidal mud-creeper Batillaria attramentaria.</title>
        <authorList>
            <person name="Patra A.K."/>
            <person name="Ho P.T."/>
            <person name="Jun S."/>
            <person name="Lee S.J."/>
            <person name="Kim Y."/>
            <person name="Won Y.J."/>
        </authorList>
    </citation>
    <scope>NUCLEOTIDE SEQUENCE [LARGE SCALE GENOMIC DNA]</scope>
    <source>
        <strain evidence="6">Wonlab-2016</strain>
    </source>
</reference>
<dbReference type="PANTHER" id="PTHR46641:SF2">
    <property type="entry name" value="FMRFAMIDE RECEPTOR"/>
    <property type="match status" value="1"/>
</dbReference>
<feature type="transmembrane region" description="Helical" evidence="5">
    <location>
        <begin position="95"/>
        <end position="120"/>
    </location>
</feature>
<dbReference type="InterPro" id="IPR052954">
    <property type="entry name" value="GPCR-Ligand_Int"/>
</dbReference>
<comment type="caution">
    <text evidence="6">The sequence shown here is derived from an EMBL/GenBank/DDBJ whole genome shotgun (WGS) entry which is preliminary data.</text>
</comment>
<evidence type="ECO:0000313" key="7">
    <source>
        <dbReference type="Proteomes" id="UP001519460"/>
    </source>
</evidence>
<feature type="transmembrane region" description="Helical" evidence="5">
    <location>
        <begin position="6"/>
        <end position="25"/>
    </location>
</feature>
<evidence type="ECO:0008006" key="8">
    <source>
        <dbReference type="Google" id="ProtNLM"/>
    </source>
</evidence>
<dbReference type="PANTHER" id="PTHR46641">
    <property type="entry name" value="FMRFAMIDE RECEPTOR-RELATED"/>
    <property type="match status" value="1"/>
</dbReference>
<evidence type="ECO:0000256" key="5">
    <source>
        <dbReference type="SAM" id="Phobius"/>
    </source>
</evidence>
<name>A0ABD0KPD3_9CAEN</name>
<evidence type="ECO:0000256" key="3">
    <source>
        <dbReference type="ARBA" id="ARBA00022989"/>
    </source>
</evidence>
<feature type="transmembrane region" description="Helical" evidence="5">
    <location>
        <begin position="272"/>
        <end position="292"/>
    </location>
</feature>
<dbReference type="Pfam" id="PF00001">
    <property type="entry name" value="7tm_1"/>
    <property type="match status" value="1"/>
</dbReference>
<keyword evidence="3 5" id="KW-1133">Transmembrane helix</keyword>
<dbReference type="SUPFAM" id="SSF81321">
    <property type="entry name" value="Family A G protein-coupled receptor-like"/>
    <property type="match status" value="1"/>
</dbReference>
<dbReference type="InterPro" id="IPR000276">
    <property type="entry name" value="GPCR_Rhodpsn"/>
</dbReference>
<keyword evidence="2 5" id="KW-0812">Transmembrane</keyword>
<dbReference type="Proteomes" id="UP001519460">
    <property type="component" value="Unassembled WGS sequence"/>
</dbReference>
<keyword evidence="7" id="KW-1185">Reference proteome</keyword>
<feature type="transmembrane region" description="Helical" evidence="5">
    <location>
        <begin position="213"/>
        <end position="232"/>
    </location>
</feature>
<feature type="transmembrane region" description="Helical" evidence="5">
    <location>
        <begin position="126"/>
        <end position="146"/>
    </location>
</feature>
<dbReference type="GO" id="GO:0016020">
    <property type="term" value="C:membrane"/>
    <property type="evidence" value="ECO:0007669"/>
    <property type="project" value="UniProtKB-SubCell"/>
</dbReference>
<keyword evidence="4 5" id="KW-0472">Membrane</keyword>
<evidence type="ECO:0000256" key="2">
    <source>
        <dbReference type="ARBA" id="ARBA00022692"/>
    </source>
</evidence>
<evidence type="ECO:0000256" key="1">
    <source>
        <dbReference type="ARBA" id="ARBA00004370"/>
    </source>
</evidence>
<accession>A0ABD0KPD3</accession>
<dbReference type="EMBL" id="JACVVK020000142">
    <property type="protein sequence ID" value="KAK7489105.1"/>
    <property type="molecule type" value="Genomic_DNA"/>
</dbReference>
<organism evidence="6 7">
    <name type="scientific">Batillaria attramentaria</name>
    <dbReference type="NCBI Taxonomy" id="370345"/>
    <lineage>
        <taxon>Eukaryota</taxon>
        <taxon>Metazoa</taxon>
        <taxon>Spiralia</taxon>
        <taxon>Lophotrochozoa</taxon>
        <taxon>Mollusca</taxon>
        <taxon>Gastropoda</taxon>
        <taxon>Caenogastropoda</taxon>
        <taxon>Sorbeoconcha</taxon>
        <taxon>Cerithioidea</taxon>
        <taxon>Batillariidae</taxon>
        <taxon>Batillaria</taxon>
    </lineage>
</organism>
<feature type="transmembrane region" description="Helical" evidence="5">
    <location>
        <begin position="320"/>
        <end position="337"/>
    </location>
</feature>
<feature type="transmembrane region" description="Helical" evidence="5">
    <location>
        <begin position="153"/>
        <end position="176"/>
    </location>
</feature>
<gene>
    <name evidence="6" type="ORF">BaRGS_00019619</name>
</gene>
<comment type="subcellular location">
    <subcellularLocation>
        <location evidence="1">Membrane</location>
    </subcellularLocation>
</comment>
<dbReference type="Gene3D" id="1.20.1070.10">
    <property type="entry name" value="Rhodopsin 7-helix transmembrane proteins"/>
    <property type="match status" value="1"/>
</dbReference>
<evidence type="ECO:0000313" key="6">
    <source>
        <dbReference type="EMBL" id="KAK7489105.1"/>
    </source>
</evidence>
<proteinExistence type="predicted"/>
<protein>
    <recommendedName>
        <fullName evidence="8">G-protein coupled receptors family 1 profile domain-containing protein</fullName>
    </recommendedName>
</protein>